<dbReference type="PANTHER" id="PTHR22950">
    <property type="entry name" value="AMINO ACID TRANSPORTER"/>
    <property type="match status" value="1"/>
</dbReference>
<evidence type="ECO:0000256" key="1">
    <source>
        <dbReference type="ARBA" id="ARBA00004141"/>
    </source>
</evidence>
<evidence type="ECO:0000256" key="5">
    <source>
        <dbReference type="ARBA" id="ARBA00023136"/>
    </source>
</evidence>
<dbReference type="PANTHER" id="PTHR22950:SF652">
    <property type="entry name" value="TRANSMEMBRANE AMINO ACID TRANSPORTER FAMILY PROTEIN"/>
    <property type="match status" value="1"/>
</dbReference>
<keyword evidence="4 6" id="KW-1133">Transmembrane helix</keyword>
<dbReference type="EMBL" id="BEGY01000028">
    <property type="protein sequence ID" value="GAX77983.1"/>
    <property type="molecule type" value="Genomic_DNA"/>
</dbReference>
<feature type="transmembrane region" description="Helical" evidence="6">
    <location>
        <begin position="198"/>
        <end position="219"/>
    </location>
</feature>
<dbReference type="GO" id="GO:0016020">
    <property type="term" value="C:membrane"/>
    <property type="evidence" value="ECO:0007669"/>
    <property type="project" value="UniProtKB-SubCell"/>
</dbReference>
<evidence type="ECO:0000259" key="7">
    <source>
        <dbReference type="Pfam" id="PF01490"/>
    </source>
</evidence>
<keyword evidence="3" id="KW-0029">Amino-acid transport</keyword>
<feature type="transmembrane region" description="Helical" evidence="6">
    <location>
        <begin position="402"/>
        <end position="427"/>
    </location>
</feature>
<name>A0A250X4H8_9CHLO</name>
<evidence type="ECO:0000256" key="4">
    <source>
        <dbReference type="ARBA" id="ARBA00022989"/>
    </source>
</evidence>
<feature type="domain" description="Amino acid transporter transmembrane" evidence="7">
    <location>
        <begin position="54"/>
        <end position="426"/>
    </location>
</feature>
<evidence type="ECO:0000256" key="2">
    <source>
        <dbReference type="ARBA" id="ARBA00022692"/>
    </source>
</evidence>
<feature type="transmembrane region" description="Helical" evidence="6">
    <location>
        <begin position="284"/>
        <end position="313"/>
    </location>
</feature>
<dbReference type="AlphaFoldDB" id="A0A250X4H8"/>
<proteinExistence type="predicted"/>
<protein>
    <recommendedName>
        <fullName evidence="7">Amino acid transporter transmembrane domain-containing protein</fullName>
    </recommendedName>
</protein>
<reference evidence="8 9" key="1">
    <citation type="submission" date="2017-08" db="EMBL/GenBank/DDBJ databases">
        <title>Acidophilic green algal genome provides insights into adaptation to an acidic environment.</title>
        <authorList>
            <person name="Hirooka S."/>
            <person name="Hirose Y."/>
            <person name="Kanesaki Y."/>
            <person name="Higuchi S."/>
            <person name="Fujiwara T."/>
            <person name="Onuma R."/>
            <person name="Era A."/>
            <person name="Ohbayashi R."/>
            <person name="Uzuka A."/>
            <person name="Nozaki H."/>
            <person name="Yoshikawa H."/>
            <person name="Miyagishima S.Y."/>
        </authorList>
    </citation>
    <scope>NUCLEOTIDE SEQUENCE [LARGE SCALE GENOMIC DNA]</scope>
    <source>
        <strain evidence="8 9">NIES-2499</strain>
    </source>
</reference>
<feature type="transmembrane region" description="Helical" evidence="6">
    <location>
        <begin position="127"/>
        <end position="148"/>
    </location>
</feature>
<keyword evidence="5 6" id="KW-0472">Membrane</keyword>
<keyword evidence="3" id="KW-0813">Transport</keyword>
<sequence length="505" mass="54242">MEELDRREVTTFNGKKAVIVVEEHTGPLGPRISESEYYESMEEEHHVMSHSLPSVATLCNSAIGAGVLSLPFAFRNTGALGGVLLCLSIGAAEAFTLYVLSKMSERYNASSYSQLIRATLGKKMATFLALIMIVYMWGACNAYLVIVGDVFSSLGGYLAGPDSMLADRQIIIVSIGAVFLLPLCFIKRIGALSALSSVAVVGFLYTAAVVLRNAFQIMSKRQEEGLSRWDGVQLINVDLRALFALPIVVFGFNCHANAVPIFQELTEEPENLLPIKSRRKTSKLVNMIAVILATISLIMAGYLVVGLAGYVAYPTSVTSNVLNILPESDPWVQAARGFIGVVVAGHFPLNHHPARAGALDFAAMAGIGQATRESFVAPLFTSVFVLSSVAVSCFVTDLGDVIHLIGGTVAALLIFFNPGFMLINAAIVKDSTKKLSQLSLMQDQGDDEDEVTSSLNIPILMQAASKGIKKTGLVYSPGKSWAAGLVLVTFAVFIFIITMITTFLH</sequence>
<evidence type="ECO:0000313" key="8">
    <source>
        <dbReference type="EMBL" id="GAX77983.1"/>
    </source>
</evidence>
<dbReference type="InterPro" id="IPR013057">
    <property type="entry name" value="AA_transpt_TM"/>
</dbReference>
<dbReference type="Proteomes" id="UP000232323">
    <property type="component" value="Unassembled WGS sequence"/>
</dbReference>
<dbReference type="Pfam" id="PF01490">
    <property type="entry name" value="Aa_trans"/>
    <property type="match status" value="1"/>
</dbReference>
<comment type="subcellular location">
    <subcellularLocation>
        <location evidence="1">Membrane</location>
        <topology evidence="1">Multi-pass membrane protein</topology>
    </subcellularLocation>
</comment>
<keyword evidence="9" id="KW-1185">Reference proteome</keyword>
<evidence type="ECO:0000256" key="6">
    <source>
        <dbReference type="SAM" id="Phobius"/>
    </source>
</evidence>
<dbReference type="OrthoDB" id="28208at2759"/>
<feature type="transmembrane region" description="Helical" evidence="6">
    <location>
        <begin position="481"/>
        <end position="504"/>
    </location>
</feature>
<evidence type="ECO:0000313" key="9">
    <source>
        <dbReference type="Proteomes" id="UP000232323"/>
    </source>
</evidence>
<dbReference type="GO" id="GO:0015179">
    <property type="term" value="F:L-amino acid transmembrane transporter activity"/>
    <property type="evidence" value="ECO:0007669"/>
    <property type="project" value="TreeGrafter"/>
</dbReference>
<feature type="transmembrane region" description="Helical" evidence="6">
    <location>
        <begin position="55"/>
        <end position="74"/>
    </location>
</feature>
<comment type="caution">
    <text evidence="8">The sequence shown here is derived from an EMBL/GenBank/DDBJ whole genome shotgun (WGS) entry which is preliminary data.</text>
</comment>
<dbReference type="STRING" id="1157962.A0A250X4H8"/>
<accession>A0A250X4H8</accession>
<feature type="transmembrane region" description="Helical" evidence="6">
    <location>
        <begin position="375"/>
        <end position="395"/>
    </location>
</feature>
<keyword evidence="2 6" id="KW-0812">Transmembrane</keyword>
<gene>
    <name evidence="8" type="ORF">CEUSTIGMA_g5425.t1</name>
</gene>
<evidence type="ECO:0000256" key="3">
    <source>
        <dbReference type="ARBA" id="ARBA00022970"/>
    </source>
</evidence>
<feature type="transmembrane region" description="Helical" evidence="6">
    <location>
        <begin position="80"/>
        <end position="100"/>
    </location>
</feature>
<organism evidence="8 9">
    <name type="scientific">Chlamydomonas eustigma</name>
    <dbReference type="NCBI Taxonomy" id="1157962"/>
    <lineage>
        <taxon>Eukaryota</taxon>
        <taxon>Viridiplantae</taxon>
        <taxon>Chlorophyta</taxon>
        <taxon>core chlorophytes</taxon>
        <taxon>Chlorophyceae</taxon>
        <taxon>CS clade</taxon>
        <taxon>Chlamydomonadales</taxon>
        <taxon>Chlamydomonadaceae</taxon>
        <taxon>Chlamydomonas</taxon>
    </lineage>
</organism>